<dbReference type="InterPro" id="IPR036910">
    <property type="entry name" value="HMG_box_dom_sf"/>
</dbReference>
<dbReference type="EMBL" id="CAMKVN010000856">
    <property type="protein sequence ID" value="CAI2171765.1"/>
    <property type="molecule type" value="Genomic_DNA"/>
</dbReference>
<feature type="compositionally biased region" description="Basic residues" evidence="5">
    <location>
        <begin position="238"/>
        <end position="251"/>
    </location>
</feature>
<dbReference type="SUPFAM" id="SSF47095">
    <property type="entry name" value="HMG-box"/>
    <property type="match status" value="1"/>
</dbReference>
<evidence type="ECO:0000313" key="7">
    <source>
        <dbReference type="EMBL" id="CAI2171765.1"/>
    </source>
</evidence>
<keyword evidence="4" id="KW-0539">Nucleus</keyword>
<feature type="compositionally biased region" description="Polar residues" evidence="5">
    <location>
        <begin position="254"/>
        <end position="289"/>
    </location>
</feature>
<feature type="domain" description="HMG box" evidence="6">
    <location>
        <begin position="168"/>
        <end position="236"/>
    </location>
</feature>
<feature type="region of interest" description="Disordered" evidence="5">
    <location>
        <begin position="150"/>
        <end position="173"/>
    </location>
</feature>
<evidence type="ECO:0000256" key="3">
    <source>
        <dbReference type="ARBA" id="ARBA00023163"/>
    </source>
</evidence>
<sequence length="446" mass="50801">MNDDNKSLNMQYLSQRNVNSHYLPSSRIANKGSESTTKPPTFQFIPHDEIFSLYEQRKGTQYFIPEGYEPVLVPRDSPLQPVANLLQNGKNLQQQLLKQQQLNIQHASTPVVVVNNKSKASIPQIVPIINNQSNPTSDVRFPQLVLARTSAPTPRAGSAAKAQKPKKPPRPPNAFILYRRSKQPEIVKTNEGISNNEVSKQVGEMWHKEPLEEKLKFQRMADAAKLEHMQKYPEYKYRPRRPHEKRRRTKRPNASLNNSKVSLTSTSKNVVSITPNTNNENTKSTSPLMNTISTNDNNNINDDPSFLQMDRRSSIDTVSTEATFELFDESRRSSLISVSGDLNEIDYYGYEHESIGLFDDVDESKNLFPVVTSSDDFNNVCVDNAFNFMMEGVSPENDSDVNQYNFFGYGYQTHTEPLDYMQFNIDLNSYMPSAEDQMICERPIGV</sequence>
<evidence type="ECO:0000256" key="5">
    <source>
        <dbReference type="SAM" id="MobiDB-lite"/>
    </source>
</evidence>
<dbReference type="InterPro" id="IPR009071">
    <property type="entry name" value="HMG_box_dom"/>
</dbReference>
<dbReference type="InterPro" id="IPR050140">
    <property type="entry name" value="SRY-related_HMG-box_TF-like"/>
</dbReference>
<gene>
    <name evidence="7" type="ORF">FWILDA_LOCUS5243</name>
</gene>
<dbReference type="Pfam" id="PF00505">
    <property type="entry name" value="HMG_box"/>
    <property type="match status" value="1"/>
</dbReference>
<dbReference type="PANTHER" id="PTHR10270:SF161">
    <property type="entry name" value="SEX-DETERMINING REGION Y PROTEIN"/>
    <property type="match status" value="1"/>
</dbReference>
<dbReference type="PROSITE" id="PS50118">
    <property type="entry name" value="HMG_BOX_2"/>
    <property type="match status" value="1"/>
</dbReference>
<evidence type="ECO:0000259" key="6">
    <source>
        <dbReference type="PROSITE" id="PS50118"/>
    </source>
</evidence>
<evidence type="ECO:0000256" key="1">
    <source>
        <dbReference type="ARBA" id="ARBA00023015"/>
    </source>
</evidence>
<dbReference type="PANTHER" id="PTHR10270">
    <property type="entry name" value="SOX TRANSCRIPTION FACTOR"/>
    <property type="match status" value="1"/>
</dbReference>
<protein>
    <submittedName>
        <fullName evidence="7">3368_t:CDS:1</fullName>
    </submittedName>
</protein>
<dbReference type="GO" id="GO:0030154">
    <property type="term" value="P:cell differentiation"/>
    <property type="evidence" value="ECO:0007669"/>
    <property type="project" value="TreeGrafter"/>
</dbReference>
<reference evidence="7" key="1">
    <citation type="submission" date="2022-08" db="EMBL/GenBank/DDBJ databases">
        <authorList>
            <person name="Kallberg Y."/>
            <person name="Tangrot J."/>
            <person name="Rosling A."/>
        </authorList>
    </citation>
    <scope>NUCLEOTIDE SEQUENCE</scope>
    <source>
        <strain evidence="7">Wild A</strain>
    </source>
</reference>
<keyword evidence="3" id="KW-0804">Transcription</keyword>
<feature type="DNA-binding region" description="HMG box" evidence="4">
    <location>
        <begin position="168"/>
        <end position="236"/>
    </location>
</feature>
<dbReference type="GO" id="GO:0001228">
    <property type="term" value="F:DNA-binding transcription activator activity, RNA polymerase II-specific"/>
    <property type="evidence" value="ECO:0007669"/>
    <property type="project" value="TreeGrafter"/>
</dbReference>
<dbReference type="AlphaFoldDB" id="A0A9W4SJG4"/>
<keyword evidence="8" id="KW-1185">Reference proteome</keyword>
<organism evidence="7 8">
    <name type="scientific">Funneliformis geosporum</name>
    <dbReference type="NCBI Taxonomy" id="1117311"/>
    <lineage>
        <taxon>Eukaryota</taxon>
        <taxon>Fungi</taxon>
        <taxon>Fungi incertae sedis</taxon>
        <taxon>Mucoromycota</taxon>
        <taxon>Glomeromycotina</taxon>
        <taxon>Glomeromycetes</taxon>
        <taxon>Glomerales</taxon>
        <taxon>Glomeraceae</taxon>
        <taxon>Funneliformis</taxon>
    </lineage>
</organism>
<evidence type="ECO:0000256" key="2">
    <source>
        <dbReference type="ARBA" id="ARBA00023125"/>
    </source>
</evidence>
<dbReference type="SMART" id="SM00398">
    <property type="entry name" value="HMG"/>
    <property type="match status" value="1"/>
</dbReference>
<dbReference type="CDD" id="cd01389">
    <property type="entry name" value="HMG-box_ROX1-like"/>
    <property type="match status" value="1"/>
</dbReference>
<feature type="region of interest" description="Disordered" evidence="5">
    <location>
        <begin position="230"/>
        <end position="302"/>
    </location>
</feature>
<proteinExistence type="predicted"/>
<comment type="caution">
    <text evidence="7">The sequence shown here is derived from an EMBL/GenBank/DDBJ whole genome shotgun (WGS) entry which is preliminary data.</text>
</comment>
<feature type="compositionally biased region" description="Low complexity" evidence="5">
    <location>
        <begin position="290"/>
        <end position="302"/>
    </location>
</feature>
<keyword evidence="2 4" id="KW-0238">DNA-binding</keyword>
<evidence type="ECO:0000313" key="8">
    <source>
        <dbReference type="Proteomes" id="UP001153678"/>
    </source>
</evidence>
<dbReference type="OrthoDB" id="6247875at2759"/>
<evidence type="ECO:0000256" key="4">
    <source>
        <dbReference type="PROSITE-ProRule" id="PRU00267"/>
    </source>
</evidence>
<dbReference type="GO" id="GO:0000978">
    <property type="term" value="F:RNA polymerase II cis-regulatory region sequence-specific DNA binding"/>
    <property type="evidence" value="ECO:0007669"/>
    <property type="project" value="TreeGrafter"/>
</dbReference>
<accession>A0A9W4SJG4</accession>
<dbReference type="GO" id="GO:0005634">
    <property type="term" value="C:nucleus"/>
    <property type="evidence" value="ECO:0007669"/>
    <property type="project" value="UniProtKB-UniRule"/>
</dbReference>
<keyword evidence="1" id="KW-0805">Transcription regulation</keyword>
<dbReference type="Proteomes" id="UP001153678">
    <property type="component" value="Unassembled WGS sequence"/>
</dbReference>
<dbReference type="Gene3D" id="1.10.30.10">
    <property type="entry name" value="High mobility group box domain"/>
    <property type="match status" value="1"/>
</dbReference>
<name>A0A9W4SJG4_9GLOM</name>
<dbReference type="FunFam" id="1.10.30.10:FF:000041">
    <property type="entry name" value="HMG box family protein"/>
    <property type="match status" value="1"/>
</dbReference>